<dbReference type="InterPro" id="IPR036291">
    <property type="entry name" value="NAD(P)-bd_dom_sf"/>
</dbReference>
<dbReference type="PANTHER" id="PTHR14097">
    <property type="entry name" value="OXIDOREDUCTASE HTATIP2"/>
    <property type="match status" value="1"/>
</dbReference>
<comment type="caution">
    <text evidence="2">The sequence shown here is derived from an EMBL/GenBank/DDBJ whole genome shotgun (WGS) entry which is preliminary data.</text>
</comment>
<keyword evidence="3" id="KW-1185">Reference proteome</keyword>
<accession>A0ABS5JZU0</accession>
<protein>
    <submittedName>
        <fullName evidence="2">NAD(P)H-binding protein</fullName>
    </submittedName>
</protein>
<evidence type="ECO:0000259" key="1">
    <source>
        <dbReference type="Pfam" id="PF13460"/>
    </source>
</evidence>
<name>A0ABS5JZU0_9BACT</name>
<dbReference type="InterPro" id="IPR016040">
    <property type="entry name" value="NAD(P)-bd_dom"/>
</dbReference>
<sequence>MGKTAIVIGATGLVGSHVVKQLLNDDFYSVVKVFTRRSLEDSNLKLKEYICDFDQLDQIRNEITGDVLFSAMGTTLKQAGSKKQQYKVDYTYQHEFAKIAAQNGVKQYVLVSSMSANAQSKAFYLRIKGELEEVIQQLSFEKICILRPSGLMGERPAKRKREELGIAVINSIVKFIPGLRKYRGIEGIIVAKAMINLSKLSAADKVMTISLDDIFQYA</sequence>
<dbReference type="SUPFAM" id="SSF51735">
    <property type="entry name" value="NAD(P)-binding Rossmann-fold domains"/>
    <property type="match status" value="1"/>
</dbReference>
<reference evidence="2 3" key="1">
    <citation type="journal article" date="2015" name="Int. J. Syst. Evol. Microbiol.">
        <title>Carboxylicivirga linearis sp. nov., isolated from a sea cucumber culture pond.</title>
        <authorList>
            <person name="Wang F.Q."/>
            <person name="Zhou Y.X."/>
            <person name="Lin X.Z."/>
            <person name="Chen G.J."/>
            <person name="Du Z.J."/>
        </authorList>
    </citation>
    <scope>NUCLEOTIDE SEQUENCE [LARGE SCALE GENOMIC DNA]</scope>
    <source>
        <strain evidence="2 3">FB218</strain>
    </source>
</reference>
<dbReference type="Pfam" id="PF13460">
    <property type="entry name" value="NAD_binding_10"/>
    <property type="match status" value="1"/>
</dbReference>
<evidence type="ECO:0000313" key="2">
    <source>
        <dbReference type="EMBL" id="MBS2100437.1"/>
    </source>
</evidence>
<dbReference type="Gene3D" id="3.40.50.720">
    <property type="entry name" value="NAD(P)-binding Rossmann-like Domain"/>
    <property type="match status" value="1"/>
</dbReference>
<dbReference type="Proteomes" id="UP000708576">
    <property type="component" value="Unassembled WGS sequence"/>
</dbReference>
<proteinExistence type="predicted"/>
<dbReference type="RefSeq" id="WP_212218274.1">
    <property type="nucleotide sequence ID" value="NZ_JAGUCO010000023.1"/>
</dbReference>
<feature type="domain" description="NAD(P)-binding" evidence="1">
    <location>
        <begin position="9"/>
        <end position="157"/>
    </location>
</feature>
<gene>
    <name evidence="2" type="ORF">KEM10_19280</name>
</gene>
<organism evidence="2 3">
    <name type="scientific">Carboxylicivirga linearis</name>
    <dbReference type="NCBI Taxonomy" id="1628157"/>
    <lineage>
        <taxon>Bacteria</taxon>
        <taxon>Pseudomonadati</taxon>
        <taxon>Bacteroidota</taxon>
        <taxon>Bacteroidia</taxon>
        <taxon>Marinilabiliales</taxon>
        <taxon>Marinilabiliaceae</taxon>
        <taxon>Carboxylicivirga</taxon>
    </lineage>
</organism>
<evidence type="ECO:0000313" key="3">
    <source>
        <dbReference type="Proteomes" id="UP000708576"/>
    </source>
</evidence>
<dbReference type="EMBL" id="JAGUCO010000023">
    <property type="protein sequence ID" value="MBS2100437.1"/>
    <property type="molecule type" value="Genomic_DNA"/>
</dbReference>
<dbReference type="PANTHER" id="PTHR14097:SF7">
    <property type="entry name" value="OXIDOREDUCTASE HTATIP2"/>
    <property type="match status" value="1"/>
</dbReference>